<evidence type="ECO:0000313" key="1">
    <source>
        <dbReference type="EMBL" id="QJW95118.1"/>
    </source>
</evidence>
<sequence>MVPEERPLLAPEPGDRAMRFQLRPAVLFGLVSGVALSVACSGAPGEKPYDRVPDAARAILEKADQLELLSLNPKNEPEDKRGKDTFHNYKILGQTTVKGDDRKALLAALLDGVKNSGSGSAACFNPRHGIRAVHDGKTTDLVICFECTNIVVYVGDKREQEVHTTRTPQKTFDKILTDAKVPLAP</sequence>
<name>A0A6M5YMG7_9BACT</name>
<proteinExistence type="predicted"/>
<dbReference type="KEGG" id="ftj:FTUN_2657"/>
<dbReference type="AlphaFoldDB" id="A0A6M5YMG7"/>
<keyword evidence="2" id="KW-1185">Reference proteome</keyword>
<evidence type="ECO:0000313" key="2">
    <source>
        <dbReference type="Proteomes" id="UP000503447"/>
    </source>
</evidence>
<gene>
    <name evidence="1" type="ORF">FTUN_2657</name>
</gene>
<reference evidence="2" key="1">
    <citation type="submission" date="2020-05" db="EMBL/GenBank/DDBJ databases">
        <title>Frigoriglobus tundricola gen. nov., sp. nov., a psychrotolerant cellulolytic planctomycete of the family Gemmataceae with two divergent copies of 16S rRNA gene.</title>
        <authorList>
            <person name="Kulichevskaya I.S."/>
            <person name="Ivanova A.A."/>
            <person name="Naumoff D.G."/>
            <person name="Beletsky A.V."/>
            <person name="Rijpstra W.I.C."/>
            <person name="Sinninghe Damste J.S."/>
            <person name="Mardanov A.V."/>
            <person name="Ravin N.V."/>
            <person name="Dedysh S.N."/>
        </authorList>
    </citation>
    <scope>NUCLEOTIDE SEQUENCE [LARGE SCALE GENOMIC DNA]</scope>
    <source>
        <strain evidence="2">PL17</strain>
    </source>
</reference>
<accession>A0A6M5YMG7</accession>
<dbReference type="Proteomes" id="UP000503447">
    <property type="component" value="Chromosome"/>
</dbReference>
<protein>
    <submittedName>
        <fullName evidence="1">Uncharacterized protein</fullName>
    </submittedName>
</protein>
<organism evidence="1 2">
    <name type="scientific">Frigoriglobus tundricola</name>
    <dbReference type="NCBI Taxonomy" id="2774151"/>
    <lineage>
        <taxon>Bacteria</taxon>
        <taxon>Pseudomonadati</taxon>
        <taxon>Planctomycetota</taxon>
        <taxon>Planctomycetia</taxon>
        <taxon>Gemmatales</taxon>
        <taxon>Gemmataceae</taxon>
        <taxon>Frigoriglobus</taxon>
    </lineage>
</organism>
<dbReference type="EMBL" id="CP053452">
    <property type="protein sequence ID" value="QJW95118.1"/>
    <property type="molecule type" value="Genomic_DNA"/>
</dbReference>